<dbReference type="SUPFAM" id="SSF55729">
    <property type="entry name" value="Acyl-CoA N-acyltransferases (Nat)"/>
    <property type="match status" value="1"/>
</dbReference>
<evidence type="ECO:0000259" key="1">
    <source>
        <dbReference type="Pfam" id="PF08445"/>
    </source>
</evidence>
<keyword evidence="2" id="KW-0808">Transferase</keyword>
<reference evidence="2 3" key="1">
    <citation type="submission" date="2018-10" db="EMBL/GenBank/DDBJ databases">
        <title>Histidinibacterium lentulum gen. nov., sp. nov., a marine bacterium from the culture broth of Picochlorum sp. 122.</title>
        <authorList>
            <person name="Wang G."/>
        </authorList>
    </citation>
    <scope>NUCLEOTIDE SEQUENCE [LARGE SCALE GENOMIC DNA]</scope>
    <source>
        <strain evidence="2 3">B17</strain>
    </source>
</reference>
<gene>
    <name evidence="2" type="ORF">EAT49_10550</name>
</gene>
<dbReference type="EMBL" id="RDRB01000004">
    <property type="protein sequence ID" value="ROU02747.1"/>
    <property type="molecule type" value="Genomic_DNA"/>
</dbReference>
<name>A0A3N2R5S0_9RHOB</name>
<dbReference type="Proteomes" id="UP000268016">
    <property type="component" value="Unassembled WGS sequence"/>
</dbReference>
<feature type="domain" description="GCN5-related N-acetyltransferase Rv2170-like" evidence="1">
    <location>
        <begin position="13"/>
        <end position="70"/>
    </location>
</feature>
<proteinExistence type="predicted"/>
<dbReference type="OrthoDB" id="273614at2"/>
<evidence type="ECO:0000313" key="3">
    <source>
        <dbReference type="Proteomes" id="UP000268016"/>
    </source>
</evidence>
<evidence type="ECO:0000313" key="2">
    <source>
        <dbReference type="EMBL" id="ROU02747.1"/>
    </source>
</evidence>
<organism evidence="2 3">
    <name type="scientific">Histidinibacterium lentulum</name>
    <dbReference type="NCBI Taxonomy" id="2480588"/>
    <lineage>
        <taxon>Bacteria</taxon>
        <taxon>Pseudomonadati</taxon>
        <taxon>Pseudomonadota</taxon>
        <taxon>Alphaproteobacteria</taxon>
        <taxon>Rhodobacterales</taxon>
        <taxon>Paracoccaceae</taxon>
        <taxon>Histidinibacterium</taxon>
    </lineage>
</organism>
<sequence length="90" mass="9796">MGPQRDPAPEARPYPDELYCLYVLARAYGTGLGQALLAFVRGAAPFTALVVEANARACAFYEKMGGRQLLTRADRIGGTPITERLYGFGR</sequence>
<dbReference type="GO" id="GO:0016747">
    <property type="term" value="F:acyltransferase activity, transferring groups other than amino-acyl groups"/>
    <property type="evidence" value="ECO:0007669"/>
    <property type="project" value="InterPro"/>
</dbReference>
<dbReference type="AlphaFoldDB" id="A0A3N2R5S0"/>
<dbReference type="InterPro" id="IPR016181">
    <property type="entry name" value="Acyl_CoA_acyltransferase"/>
</dbReference>
<dbReference type="InterPro" id="IPR013653">
    <property type="entry name" value="GCN5-like_dom"/>
</dbReference>
<keyword evidence="3" id="KW-1185">Reference proteome</keyword>
<dbReference type="Pfam" id="PF08445">
    <property type="entry name" value="FR47"/>
    <property type="match status" value="1"/>
</dbReference>
<dbReference type="Gene3D" id="3.40.630.30">
    <property type="match status" value="1"/>
</dbReference>
<protein>
    <submittedName>
        <fullName evidence="2">GNAT family N-acetyltransferase</fullName>
    </submittedName>
</protein>
<accession>A0A3N2R5S0</accession>
<comment type="caution">
    <text evidence="2">The sequence shown here is derived from an EMBL/GenBank/DDBJ whole genome shotgun (WGS) entry which is preliminary data.</text>
</comment>